<dbReference type="InterPro" id="IPR036864">
    <property type="entry name" value="Zn2-C6_fun-type_DNA-bd_sf"/>
</dbReference>
<dbReference type="PANTHER" id="PTHR47660">
    <property type="entry name" value="TRANSCRIPTION FACTOR WITH C2H2 AND ZN(2)-CYS(6) DNA BINDING DOMAIN (EUROFUNG)-RELATED-RELATED"/>
    <property type="match status" value="1"/>
</dbReference>
<evidence type="ECO:0000256" key="6">
    <source>
        <dbReference type="SAM" id="MobiDB-lite"/>
    </source>
</evidence>
<dbReference type="Proteomes" id="UP001302676">
    <property type="component" value="Unassembled WGS sequence"/>
</dbReference>
<dbReference type="Pfam" id="PF04082">
    <property type="entry name" value="Fungal_trans"/>
    <property type="match status" value="1"/>
</dbReference>
<name>A0AAN6ZM26_9PEZI</name>
<dbReference type="PROSITE" id="PS00463">
    <property type="entry name" value="ZN2_CY6_FUNGAL_1"/>
    <property type="match status" value="1"/>
</dbReference>
<dbReference type="InterPro" id="IPR001138">
    <property type="entry name" value="Zn2Cys6_DnaBD"/>
</dbReference>
<dbReference type="SMART" id="SM00066">
    <property type="entry name" value="GAL4"/>
    <property type="match status" value="1"/>
</dbReference>
<dbReference type="InterPro" id="IPR007219">
    <property type="entry name" value="XnlR_reg_dom"/>
</dbReference>
<keyword evidence="2" id="KW-0862">Zinc</keyword>
<dbReference type="Gene3D" id="4.10.240.10">
    <property type="entry name" value="Zn(2)-C6 fungal-type DNA-binding domain"/>
    <property type="match status" value="1"/>
</dbReference>
<keyword evidence="3" id="KW-0805">Transcription regulation</keyword>
<accession>A0AAN6ZM26</accession>
<dbReference type="Pfam" id="PF00172">
    <property type="entry name" value="Zn_clus"/>
    <property type="match status" value="1"/>
</dbReference>
<dbReference type="GO" id="GO:0006351">
    <property type="term" value="P:DNA-templated transcription"/>
    <property type="evidence" value="ECO:0007669"/>
    <property type="project" value="InterPro"/>
</dbReference>
<dbReference type="PROSITE" id="PS50048">
    <property type="entry name" value="ZN2_CY6_FUNGAL_2"/>
    <property type="match status" value="1"/>
</dbReference>
<dbReference type="AlphaFoldDB" id="A0AAN6ZM26"/>
<keyword evidence="5" id="KW-0539">Nucleus</keyword>
<dbReference type="EMBL" id="MU853578">
    <property type="protein sequence ID" value="KAK4144290.1"/>
    <property type="molecule type" value="Genomic_DNA"/>
</dbReference>
<feature type="domain" description="Zn(2)-C6 fungal-type" evidence="7">
    <location>
        <begin position="18"/>
        <end position="45"/>
    </location>
</feature>
<evidence type="ECO:0000256" key="5">
    <source>
        <dbReference type="ARBA" id="ARBA00023242"/>
    </source>
</evidence>
<dbReference type="GO" id="GO:0008270">
    <property type="term" value="F:zinc ion binding"/>
    <property type="evidence" value="ECO:0007669"/>
    <property type="project" value="InterPro"/>
</dbReference>
<feature type="compositionally biased region" description="Polar residues" evidence="6">
    <location>
        <begin position="68"/>
        <end position="84"/>
    </location>
</feature>
<evidence type="ECO:0000313" key="8">
    <source>
        <dbReference type="EMBL" id="KAK4144290.1"/>
    </source>
</evidence>
<reference evidence="8" key="2">
    <citation type="submission" date="2023-05" db="EMBL/GenBank/DDBJ databases">
        <authorList>
            <consortium name="Lawrence Berkeley National Laboratory"/>
            <person name="Steindorff A."/>
            <person name="Hensen N."/>
            <person name="Bonometti L."/>
            <person name="Westerberg I."/>
            <person name="Brannstrom I.O."/>
            <person name="Guillou S."/>
            <person name="Cros-Aarteil S."/>
            <person name="Calhoun S."/>
            <person name="Haridas S."/>
            <person name="Kuo A."/>
            <person name="Mondo S."/>
            <person name="Pangilinan J."/>
            <person name="Riley R."/>
            <person name="Labutti K."/>
            <person name="Andreopoulos B."/>
            <person name="Lipzen A."/>
            <person name="Chen C."/>
            <person name="Yanf M."/>
            <person name="Daum C."/>
            <person name="Ng V."/>
            <person name="Clum A."/>
            <person name="Ohm R."/>
            <person name="Martin F."/>
            <person name="Silar P."/>
            <person name="Natvig D."/>
            <person name="Lalanne C."/>
            <person name="Gautier V."/>
            <person name="Ament-Velasquez S.L."/>
            <person name="Kruys A."/>
            <person name="Hutchinson M.I."/>
            <person name="Powell A.J."/>
            <person name="Barry K."/>
            <person name="Miller A.N."/>
            <person name="Grigoriev I.V."/>
            <person name="Debuchy R."/>
            <person name="Gladieux P."/>
            <person name="Thoren M.H."/>
            <person name="Johannesson H."/>
        </authorList>
    </citation>
    <scope>NUCLEOTIDE SEQUENCE</scope>
    <source>
        <strain evidence="8">CBS 141.50</strain>
    </source>
</reference>
<evidence type="ECO:0000313" key="9">
    <source>
        <dbReference type="Proteomes" id="UP001302676"/>
    </source>
</evidence>
<evidence type="ECO:0000259" key="7">
    <source>
        <dbReference type="PROSITE" id="PS50048"/>
    </source>
</evidence>
<evidence type="ECO:0000256" key="3">
    <source>
        <dbReference type="ARBA" id="ARBA00023015"/>
    </source>
</evidence>
<dbReference type="CDD" id="cd00067">
    <property type="entry name" value="GAL4"/>
    <property type="match status" value="1"/>
</dbReference>
<keyword evidence="1" id="KW-0479">Metal-binding</keyword>
<comment type="caution">
    <text evidence="8">The sequence shown here is derived from an EMBL/GenBank/DDBJ whole genome shotgun (WGS) entry which is preliminary data.</text>
</comment>
<dbReference type="GO" id="GO:0003677">
    <property type="term" value="F:DNA binding"/>
    <property type="evidence" value="ECO:0007669"/>
    <property type="project" value="InterPro"/>
</dbReference>
<organism evidence="8 9">
    <name type="scientific">Dichotomopilus funicola</name>
    <dbReference type="NCBI Taxonomy" id="1934379"/>
    <lineage>
        <taxon>Eukaryota</taxon>
        <taxon>Fungi</taxon>
        <taxon>Dikarya</taxon>
        <taxon>Ascomycota</taxon>
        <taxon>Pezizomycotina</taxon>
        <taxon>Sordariomycetes</taxon>
        <taxon>Sordariomycetidae</taxon>
        <taxon>Sordariales</taxon>
        <taxon>Chaetomiaceae</taxon>
        <taxon>Dichotomopilus</taxon>
    </lineage>
</organism>
<keyword evidence="4" id="KW-0804">Transcription</keyword>
<dbReference type="CDD" id="cd12148">
    <property type="entry name" value="fungal_TF_MHR"/>
    <property type="match status" value="1"/>
</dbReference>
<dbReference type="RefSeq" id="XP_062637661.1">
    <property type="nucleotide sequence ID" value="XM_062777027.1"/>
</dbReference>
<sequence>MNPSLGGLPPAAGRTPIACQNCASAKTGCDKKVPCTRCAEKNLPCEARFARRSSKAAIRAAQANAALQNTLSGSTQQSPSSRAATSGLHGSGRGGVKMDGIGSPTALEIIIPGAQGHGSPQEISPHHPHLHFDGFSPPHLRIDGGLDDFAPLGNEYVAPDTTTYQDYLSWSDYHMDLDDYQNGPQLGRQDTLTHGFGNLSNTPSPSDLVIPSLRTTPGTSIISAEYEPIIKPSEFGNIMTAADSVPDFEVIIAAEAGWNLARCNPTPPVGSCPRTAIVHLECLEQKSKQEGTWSALEQYMEQLGWDTTDLGSVVPLTSRTRDKILAITQSFLHKALDIHRSGISGYPKAGYMSPSACNFIVLPPTEILEHFLRSYVRSLSVYYPLVVAGCVDPNEMLQNNQASTLLVLLMIAQGAAAMPILEARQLSAGLTETCRISLFDIVEKDVELSADPTTLRCALLFLVLGAWSGDKWLMDIAMGQRGMYMSMLKHAGMLEPQLPTIPNFDSAANTELQWRAWVDRETRNRLVYNYVMLDQELSLFHDVAPSFAITDLRCPLPAPELLWMSTNSGQWYTAMQSLYGHTSNVNPQLLDTRMTAPSLHELFQDFLQDNLSNRHPGLSPQQLRLLLHPLQAMICHLRQILSCFTTVFDTPHINGISVTRASMMHRLEEVEGLLQRWYDIATDHVKTDPDCPVTRCSLVLYHLISLNAVTDFPEIERLARREDSVEMDWELSMRHTRCIFQRQKAIMHSGQTFRLLRLMPKDRRPVWWPVAMYRATLVLWADSVSKHDTSSTSSGVGSDKRHSNPVPVVIDQLTPEDPALMNFLWNRNGVPILMHPSGTPVGLEKPGDILTYAVKSIEGCYSSRMGDGIKRKLMTLGEAWNPDLVIGVSPEDPGH</sequence>
<dbReference type="SUPFAM" id="SSF57701">
    <property type="entry name" value="Zn2/Cys6 DNA-binding domain"/>
    <property type="match status" value="1"/>
</dbReference>
<proteinExistence type="predicted"/>
<evidence type="ECO:0000256" key="1">
    <source>
        <dbReference type="ARBA" id="ARBA00022723"/>
    </source>
</evidence>
<dbReference type="GO" id="GO:0000981">
    <property type="term" value="F:DNA-binding transcription factor activity, RNA polymerase II-specific"/>
    <property type="evidence" value="ECO:0007669"/>
    <property type="project" value="InterPro"/>
</dbReference>
<reference evidence="8" key="1">
    <citation type="journal article" date="2023" name="Mol. Phylogenet. Evol.">
        <title>Genome-scale phylogeny and comparative genomics of the fungal order Sordariales.</title>
        <authorList>
            <person name="Hensen N."/>
            <person name="Bonometti L."/>
            <person name="Westerberg I."/>
            <person name="Brannstrom I.O."/>
            <person name="Guillou S."/>
            <person name="Cros-Aarteil S."/>
            <person name="Calhoun S."/>
            <person name="Haridas S."/>
            <person name="Kuo A."/>
            <person name="Mondo S."/>
            <person name="Pangilinan J."/>
            <person name="Riley R."/>
            <person name="LaButti K."/>
            <person name="Andreopoulos B."/>
            <person name="Lipzen A."/>
            <person name="Chen C."/>
            <person name="Yan M."/>
            <person name="Daum C."/>
            <person name="Ng V."/>
            <person name="Clum A."/>
            <person name="Steindorff A."/>
            <person name="Ohm R.A."/>
            <person name="Martin F."/>
            <person name="Silar P."/>
            <person name="Natvig D.O."/>
            <person name="Lalanne C."/>
            <person name="Gautier V."/>
            <person name="Ament-Velasquez S.L."/>
            <person name="Kruys A."/>
            <person name="Hutchinson M.I."/>
            <person name="Powell A.J."/>
            <person name="Barry K."/>
            <person name="Miller A.N."/>
            <person name="Grigoriev I.V."/>
            <person name="Debuchy R."/>
            <person name="Gladieux P."/>
            <person name="Hiltunen Thoren M."/>
            <person name="Johannesson H."/>
        </authorList>
    </citation>
    <scope>NUCLEOTIDE SEQUENCE</scope>
    <source>
        <strain evidence="8">CBS 141.50</strain>
    </source>
</reference>
<dbReference type="PANTHER" id="PTHR47660:SF2">
    <property type="entry name" value="TRANSCRIPTION FACTOR WITH C2H2 AND ZN(2)-CYS(6) DNA BINDING DOMAIN (EUROFUNG)"/>
    <property type="match status" value="1"/>
</dbReference>
<evidence type="ECO:0000256" key="2">
    <source>
        <dbReference type="ARBA" id="ARBA00022833"/>
    </source>
</evidence>
<protein>
    <recommendedName>
        <fullName evidence="7">Zn(2)-C6 fungal-type domain-containing protein</fullName>
    </recommendedName>
</protein>
<dbReference type="GeneID" id="87813640"/>
<keyword evidence="9" id="KW-1185">Reference proteome</keyword>
<gene>
    <name evidence="8" type="ORF">C8A04DRAFT_11590</name>
</gene>
<feature type="region of interest" description="Disordered" evidence="6">
    <location>
        <begin position="68"/>
        <end position="95"/>
    </location>
</feature>
<evidence type="ECO:0000256" key="4">
    <source>
        <dbReference type="ARBA" id="ARBA00023163"/>
    </source>
</evidence>